<dbReference type="SUPFAM" id="SSF56042">
    <property type="entry name" value="PurM C-terminal domain-like"/>
    <property type="match status" value="1"/>
</dbReference>
<evidence type="ECO:0000256" key="5">
    <source>
        <dbReference type="ARBA" id="ARBA00023266"/>
    </source>
</evidence>
<dbReference type="GO" id="GO:0005524">
    <property type="term" value="F:ATP binding"/>
    <property type="evidence" value="ECO:0007669"/>
    <property type="project" value="UniProtKB-KW"/>
</dbReference>
<keyword evidence="9" id="KW-1185">Reference proteome</keyword>
<dbReference type="InterPro" id="IPR016188">
    <property type="entry name" value="PurM-like_N"/>
</dbReference>
<dbReference type="InterPro" id="IPR010918">
    <property type="entry name" value="PurM-like_C_dom"/>
</dbReference>
<name>C8PEF0_9BACT</name>
<dbReference type="CDD" id="cd02195">
    <property type="entry name" value="SelD"/>
    <property type="match status" value="1"/>
</dbReference>
<protein>
    <submittedName>
        <fullName evidence="8">Selenide, water dikinase</fullName>
        <ecNumber evidence="8">2.7.9.3</ecNumber>
    </submittedName>
</protein>
<dbReference type="PIRSF" id="PIRSF036407">
    <property type="entry name" value="Selenphspht_syn"/>
    <property type="match status" value="1"/>
</dbReference>
<organism evidence="8 9">
    <name type="scientific">Campylobacter gracilis RM3268</name>
    <dbReference type="NCBI Taxonomy" id="553220"/>
    <lineage>
        <taxon>Bacteria</taxon>
        <taxon>Pseudomonadati</taxon>
        <taxon>Campylobacterota</taxon>
        <taxon>Epsilonproteobacteria</taxon>
        <taxon>Campylobacterales</taxon>
        <taxon>Campylobacteraceae</taxon>
        <taxon>Campylobacter</taxon>
    </lineage>
</organism>
<evidence type="ECO:0000256" key="3">
    <source>
        <dbReference type="ARBA" id="ARBA00022777"/>
    </source>
</evidence>
<keyword evidence="5" id="KW-0711">Selenium</keyword>
<dbReference type="InterPro" id="IPR004536">
    <property type="entry name" value="SPS/SelD"/>
</dbReference>
<feature type="domain" description="PurM-like C-terminal" evidence="7">
    <location>
        <begin position="106"/>
        <end position="277"/>
    </location>
</feature>
<dbReference type="Gene3D" id="3.30.1330.10">
    <property type="entry name" value="PurM-like, N-terminal domain"/>
    <property type="match status" value="1"/>
</dbReference>
<dbReference type="SUPFAM" id="SSF55326">
    <property type="entry name" value="PurM N-terminal domain-like"/>
    <property type="match status" value="1"/>
</dbReference>
<dbReference type="EMBL" id="ACYG01000008">
    <property type="protein sequence ID" value="EEV18745.1"/>
    <property type="molecule type" value="Genomic_DNA"/>
</dbReference>
<keyword evidence="1 8" id="KW-0808">Transferase</keyword>
<proteinExistence type="predicted"/>
<dbReference type="Pfam" id="PF00586">
    <property type="entry name" value="AIRS"/>
    <property type="match status" value="1"/>
</dbReference>
<dbReference type="InterPro" id="IPR036676">
    <property type="entry name" value="PurM-like_C_sf"/>
</dbReference>
<dbReference type="NCBIfam" id="TIGR00476">
    <property type="entry name" value="selD"/>
    <property type="match status" value="1"/>
</dbReference>
<dbReference type="GO" id="GO:0016260">
    <property type="term" value="P:selenocysteine biosynthetic process"/>
    <property type="evidence" value="ECO:0007669"/>
    <property type="project" value="TreeGrafter"/>
</dbReference>
<dbReference type="GO" id="GO:0005737">
    <property type="term" value="C:cytoplasm"/>
    <property type="evidence" value="ECO:0007669"/>
    <property type="project" value="TreeGrafter"/>
</dbReference>
<dbReference type="InterPro" id="IPR036921">
    <property type="entry name" value="PurM-like_N_sf"/>
</dbReference>
<keyword evidence="4" id="KW-0067">ATP-binding</keyword>
<evidence type="ECO:0000256" key="2">
    <source>
        <dbReference type="ARBA" id="ARBA00022741"/>
    </source>
</evidence>
<keyword evidence="3 8" id="KW-0418">Kinase</keyword>
<dbReference type="Gene3D" id="3.90.650.10">
    <property type="entry name" value="PurM-like C-terminal domain"/>
    <property type="match status" value="1"/>
</dbReference>
<feature type="domain" description="PurM-like N-terminal" evidence="6">
    <location>
        <begin position="3"/>
        <end position="94"/>
    </location>
</feature>
<evidence type="ECO:0000313" key="8">
    <source>
        <dbReference type="EMBL" id="EEV18745.1"/>
    </source>
</evidence>
<sequence length="279" mass="29921">MQTLDFITPLVDDPFVFGQIAAANSLSDVFAMGGEVINALNIVGFDDCHFSNEILREILRGGKDKIKECGGALVGGHTISTPEIYYGLSVTGRVNPRKFWSNNTAREGDLLILTKPLGTGIIATAIKAKFLKFEEFRDAIESMILLNFYAVRALAGLKIHAATDVTGFGLLGHALEMINDSVSFKIYPSKIPLLKSALKCLDEGLIPAGSYKNLKFIAPGVDSEPDIMLCDAQTSGGLLLAVAEKDAARALANLKNAGYTSSAIIGEVVARAEHKIYLV</sequence>
<gene>
    <name evidence="8" type="primary">selD</name>
    <name evidence="8" type="ORF">CAMGR0001_1851</name>
</gene>
<dbReference type="PANTHER" id="PTHR10256:SF0">
    <property type="entry name" value="INACTIVE SELENIDE, WATER DIKINASE-LIKE PROTEIN-RELATED"/>
    <property type="match status" value="1"/>
</dbReference>
<evidence type="ECO:0000256" key="1">
    <source>
        <dbReference type="ARBA" id="ARBA00022679"/>
    </source>
</evidence>
<dbReference type="Proteomes" id="UP000005709">
    <property type="component" value="Unassembled WGS sequence"/>
</dbReference>
<dbReference type="EC" id="2.7.9.3" evidence="8"/>
<reference evidence="8 9" key="1">
    <citation type="submission" date="2009-07" db="EMBL/GenBank/DDBJ databases">
        <authorList>
            <person name="Madupu R."/>
            <person name="Sebastian Y."/>
            <person name="Durkin A.S."/>
            <person name="Torralba M."/>
            <person name="Methe B."/>
            <person name="Sutton G.G."/>
            <person name="Strausberg R.L."/>
            <person name="Nelson K.E."/>
        </authorList>
    </citation>
    <scope>NUCLEOTIDE SEQUENCE [LARGE SCALE GENOMIC DNA]</scope>
    <source>
        <strain evidence="8 9">RM3268</strain>
    </source>
</reference>
<comment type="caution">
    <text evidence="8">The sequence shown here is derived from an EMBL/GenBank/DDBJ whole genome shotgun (WGS) entry which is preliminary data.</text>
</comment>
<dbReference type="GO" id="GO:0004756">
    <property type="term" value="F:selenide, water dikinase activity"/>
    <property type="evidence" value="ECO:0007669"/>
    <property type="project" value="UniProtKB-EC"/>
</dbReference>
<dbReference type="STRING" id="824.CGRAC_0521"/>
<evidence type="ECO:0000313" key="9">
    <source>
        <dbReference type="Proteomes" id="UP000005709"/>
    </source>
</evidence>
<dbReference type="Pfam" id="PF02769">
    <property type="entry name" value="AIRS_C"/>
    <property type="match status" value="1"/>
</dbReference>
<dbReference type="AlphaFoldDB" id="C8PEF0"/>
<evidence type="ECO:0000259" key="7">
    <source>
        <dbReference type="Pfam" id="PF02769"/>
    </source>
</evidence>
<accession>C8PEF0</accession>
<evidence type="ECO:0000256" key="4">
    <source>
        <dbReference type="ARBA" id="ARBA00022840"/>
    </source>
</evidence>
<evidence type="ECO:0000259" key="6">
    <source>
        <dbReference type="Pfam" id="PF00586"/>
    </source>
</evidence>
<dbReference type="PANTHER" id="PTHR10256">
    <property type="entry name" value="SELENIDE, WATER DIKINASE"/>
    <property type="match status" value="1"/>
</dbReference>
<keyword evidence="2" id="KW-0547">Nucleotide-binding</keyword>
<dbReference type="eggNOG" id="COG0709">
    <property type="taxonomic scope" value="Bacteria"/>
</dbReference>